<gene>
    <name evidence="2" type="ORF">FOZ74_06295</name>
</gene>
<accession>A0A5B8S054</accession>
<dbReference type="OrthoDB" id="5298153at2"/>
<dbReference type="AlphaFoldDB" id="A0A5B8S054"/>
<dbReference type="KEGG" id="cof:FOZ74_06295"/>
<reference evidence="2 3" key="1">
    <citation type="submission" date="2019-07" db="EMBL/GenBank/DDBJ databases">
        <title>Complete genome sequence of Comamonas sp. NLF 7-7 isolated from livestock.</title>
        <authorList>
            <person name="Kim D.H."/>
            <person name="Kim J.G."/>
        </authorList>
    </citation>
    <scope>NUCLEOTIDE SEQUENCE [LARGE SCALE GENOMIC DNA]</scope>
    <source>
        <strain evidence="2 3">NLF 7-7</strain>
    </source>
</reference>
<dbReference type="Pfam" id="PF14334">
    <property type="entry name" value="DUF4390"/>
    <property type="match status" value="1"/>
</dbReference>
<organism evidence="2 3">
    <name type="scientific">Comamonas flocculans</name>
    <dbReference type="NCBI Taxonomy" id="2597701"/>
    <lineage>
        <taxon>Bacteria</taxon>
        <taxon>Pseudomonadati</taxon>
        <taxon>Pseudomonadota</taxon>
        <taxon>Betaproteobacteria</taxon>
        <taxon>Burkholderiales</taxon>
        <taxon>Comamonadaceae</taxon>
        <taxon>Comamonas</taxon>
    </lineage>
</organism>
<keyword evidence="1" id="KW-0732">Signal</keyword>
<dbReference type="EMBL" id="CP042344">
    <property type="protein sequence ID" value="QEA14494.1"/>
    <property type="molecule type" value="Genomic_DNA"/>
</dbReference>
<evidence type="ECO:0000313" key="3">
    <source>
        <dbReference type="Proteomes" id="UP000321199"/>
    </source>
</evidence>
<proteinExistence type="predicted"/>
<protein>
    <submittedName>
        <fullName evidence="2">DUF4390 domain-containing protein</fullName>
    </submittedName>
</protein>
<dbReference type="InterPro" id="IPR025500">
    <property type="entry name" value="DUF4390"/>
</dbReference>
<feature type="signal peptide" evidence="1">
    <location>
        <begin position="1"/>
        <end position="33"/>
    </location>
</feature>
<name>A0A5B8S054_9BURK</name>
<sequence>MPCCTRRRLDAPRPCLRARAVLAALLWCVGSFAGAQTAAAPGALQLQVQRDAQGVYLSALLPLQLQPAVQDALLKGIAMHFTAEAQILSPRWYWSDKLVAEARRYLRLSYQPLTRRWRLVQSPEPISPSGLGIVLGQNYDSLPEALASMQRVSRWQVAEAEALQDDASYTLRFHYRLDTSQLPRPLQWGTVGGANWSLHLQGSAAVPPLGAPAPEAPPVPAQGS</sequence>
<evidence type="ECO:0000313" key="2">
    <source>
        <dbReference type="EMBL" id="QEA14494.1"/>
    </source>
</evidence>
<dbReference type="Proteomes" id="UP000321199">
    <property type="component" value="Chromosome"/>
</dbReference>
<feature type="chain" id="PRO_5022911334" evidence="1">
    <location>
        <begin position="34"/>
        <end position="224"/>
    </location>
</feature>
<dbReference type="RefSeq" id="WP_146914105.1">
    <property type="nucleotide sequence ID" value="NZ_CP042344.1"/>
</dbReference>
<evidence type="ECO:0000256" key="1">
    <source>
        <dbReference type="SAM" id="SignalP"/>
    </source>
</evidence>
<keyword evidence="3" id="KW-1185">Reference proteome</keyword>